<dbReference type="PANTHER" id="PTHR37951:SF1">
    <property type="entry name" value="TYPE VI SECRETION SYSTEM COMPONENT TSSA1"/>
    <property type="match status" value="1"/>
</dbReference>
<feature type="domain" description="ImpA N-terminal" evidence="1">
    <location>
        <begin position="9"/>
        <end position="131"/>
    </location>
</feature>
<dbReference type="Pfam" id="PF06812">
    <property type="entry name" value="ImpA_N"/>
    <property type="match status" value="1"/>
</dbReference>
<dbReference type="InterPro" id="IPR010657">
    <property type="entry name" value="ImpA_N"/>
</dbReference>
<reference evidence="2 3" key="1">
    <citation type="submission" date="2024-07" db="EMBL/GenBank/DDBJ databases">
        <title>Luteimonas salilacus sp. nov., isolated from the shore soil of Salt Lake in Tibet of China.</title>
        <authorList>
            <person name="Zhang X."/>
            <person name="Li A."/>
        </authorList>
    </citation>
    <scope>NUCLEOTIDE SEQUENCE [LARGE SCALE GENOMIC DNA]</scope>
    <source>
        <strain evidence="2 3">B3-2-R+30</strain>
    </source>
</reference>
<evidence type="ECO:0000259" key="1">
    <source>
        <dbReference type="Pfam" id="PF06812"/>
    </source>
</evidence>
<name>A0ABV4HRV9_9GAMM</name>
<sequence>MAIDVNALLAPISDDSPCGEDASFSDLFDRIREARRADDATLSQGEWQTELKVADWRLALELSTQVLTGVSKDLQAAGWLAEALIARHGLDGTRDGFAVIAGLIERYWDGLHPNAEGEDLEERAGRLAWLNGNIAGALRQMPLNTDVAAPVALIDWQASREVDNLARQNAEAYQAALDEGKMTGEAFDACLQAVADDELRGRVVAAAAAQTAFVHLKVVADAKFGRASPSLAEIEETLKRIQQVLQRAAKARGLLDPAATGEEVEAPEAGAGEIVAGGGAVALSLGGDGKASKQAALRALGEIADYFKRTEPHSPVSSLLEQAVYWADMPLADFLADVVRDESVLAAIRARVGLRARNE</sequence>
<dbReference type="InterPro" id="IPR017740">
    <property type="entry name" value="TssA-like"/>
</dbReference>
<organism evidence="2 3">
    <name type="scientific">Luteimonas salinilitoris</name>
    <dbReference type="NCBI Taxonomy" id="3237697"/>
    <lineage>
        <taxon>Bacteria</taxon>
        <taxon>Pseudomonadati</taxon>
        <taxon>Pseudomonadota</taxon>
        <taxon>Gammaproteobacteria</taxon>
        <taxon>Lysobacterales</taxon>
        <taxon>Lysobacteraceae</taxon>
        <taxon>Luteimonas</taxon>
    </lineage>
</organism>
<dbReference type="RefSeq" id="WP_370562482.1">
    <property type="nucleotide sequence ID" value="NZ_JBFWIB010000002.1"/>
</dbReference>
<gene>
    <name evidence="2" type="primary">tssA</name>
    <name evidence="2" type="ORF">AB6713_12875</name>
</gene>
<dbReference type="NCBIfam" id="TIGR03363">
    <property type="entry name" value="VI_chp_8"/>
    <property type="match status" value="1"/>
</dbReference>
<evidence type="ECO:0000313" key="3">
    <source>
        <dbReference type="Proteomes" id="UP001566331"/>
    </source>
</evidence>
<dbReference type="PANTHER" id="PTHR37951">
    <property type="entry name" value="CYTOPLASMIC PROTEIN-RELATED"/>
    <property type="match status" value="1"/>
</dbReference>
<proteinExistence type="predicted"/>
<protein>
    <submittedName>
        <fullName evidence="2">Type VI secretion system protein TssA</fullName>
    </submittedName>
</protein>
<evidence type="ECO:0000313" key="2">
    <source>
        <dbReference type="EMBL" id="MEZ0475498.1"/>
    </source>
</evidence>
<dbReference type="Proteomes" id="UP001566331">
    <property type="component" value="Unassembled WGS sequence"/>
</dbReference>
<dbReference type="EMBL" id="JBFWIC010000017">
    <property type="protein sequence ID" value="MEZ0475498.1"/>
    <property type="molecule type" value="Genomic_DNA"/>
</dbReference>
<comment type="caution">
    <text evidence="2">The sequence shown here is derived from an EMBL/GenBank/DDBJ whole genome shotgun (WGS) entry which is preliminary data.</text>
</comment>
<accession>A0ABV4HRV9</accession>
<keyword evidence="3" id="KW-1185">Reference proteome</keyword>